<dbReference type="NCBIfam" id="TIGR00061">
    <property type="entry name" value="L21"/>
    <property type="match status" value="1"/>
</dbReference>
<reference evidence="6" key="2">
    <citation type="submission" date="2024-04" db="EMBL/GenBank/DDBJ databases">
        <authorList>
            <person name="Chen Y."/>
            <person name="Shah S."/>
            <person name="Dougan E. K."/>
            <person name="Thang M."/>
            <person name="Chan C."/>
        </authorList>
    </citation>
    <scope>NUCLEOTIDE SEQUENCE [LARGE SCALE GENOMIC DNA]</scope>
</reference>
<dbReference type="GO" id="GO:0003735">
    <property type="term" value="F:structural constituent of ribosome"/>
    <property type="evidence" value="ECO:0007669"/>
    <property type="project" value="InterPro"/>
</dbReference>
<dbReference type="PANTHER" id="PTHR21349">
    <property type="entry name" value="50S RIBOSOMAL PROTEIN L21"/>
    <property type="match status" value="1"/>
</dbReference>
<evidence type="ECO:0000256" key="1">
    <source>
        <dbReference type="ARBA" id="ARBA00008563"/>
    </source>
</evidence>
<dbReference type="Proteomes" id="UP001152797">
    <property type="component" value="Unassembled WGS sequence"/>
</dbReference>
<dbReference type="SUPFAM" id="SSF141091">
    <property type="entry name" value="L21p-like"/>
    <property type="match status" value="1"/>
</dbReference>
<dbReference type="GO" id="GO:0003723">
    <property type="term" value="F:RNA binding"/>
    <property type="evidence" value="ECO:0007669"/>
    <property type="project" value="InterPro"/>
</dbReference>
<dbReference type="EMBL" id="CAMXCT020001443">
    <property type="protein sequence ID" value="CAL1143491.1"/>
    <property type="molecule type" value="Genomic_DNA"/>
</dbReference>
<dbReference type="InterPro" id="IPR001787">
    <property type="entry name" value="Ribosomal_bL21"/>
</dbReference>
<comment type="similarity">
    <text evidence="1">Belongs to the bacterial ribosomal protein bL21 family.</text>
</comment>
<keyword evidence="2" id="KW-0689">Ribosomal protein</keyword>
<dbReference type="Pfam" id="PF00829">
    <property type="entry name" value="Ribosomal_L21p"/>
    <property type="match status" value="1"/>
</dbReference>
<dbReference type="InterPro" id="IPR028909">
    <property type="entry name" value="bL21-like"/>
</dbReference>
<gene>
    <name evidence="5" type="ORF">C1SCF055_LOCUS17136</name>
</gene>
<name>A0A9P1CH21_9DINO</name>
<accession>A0A9P1CH21</accession>
<dbReference type="AlphaFoldDB" id="A0A9P1CH21"/>
<keyword evidence="3" id="KW-0687">Ribonucleoprotein</keyword>
<dbReference type="InterPro" id="IPR036164">
    <property type="entry name" value="bL21-like_sf"/>
</dbReference>
<protein>
    <recommendedName>
        <fullName evidence="4">Large ribosomal subunit protein bL21m</fullName>
    </recommendedName>
</protein>
<dbReference type="EMBL" id="CAMXCT010001443">
    <property type="protein sequence ID" value="CAI3990116.1"/>
    <property type="molecule type" value="Genomic_DNA"/>
</dbReference>
<evidence type="ECO:0000313" key="6">
    <source>
        <dbReference type="EMBL" id="CAL1143491.1"/>
    </source>
</evidence>
<dbReference type="OrthoDB" id="5994at2759"/>
<organism evidence="5">
    <name type="scientific">Cladocopium goreaui</name>
    <dbReference type="NCBI Taxonomy" id="2562237"/>
    <lineage>
        <taxon>Eukaryota</taxon>
        <taxon>Sar</taxon>
        <taxon>Alveolata</taxon>
        <taxon>Dinophyceae</taxon>
        <taxon>Suessiales</taxon>
        <taxon>Symbiodiniaceae</taxon>
        <taxon>Cladocopium</taxon>
    </lineage>
</organism>
<evidence type="ECO:0000256" key="2">
    <source>
        <dbReference type="ARBA" id="ARBA00022980"/>
    </source>
</evidence>
<reference evidence="5" key="1">
    <citation type="submission" date="2022-10" db="EMBL/GenBank/DDBJ databases">
        <authorList>
            <person name="Chen Y."/>
            <person name="Dougan E. K."/>
            <person name="Chan C."/>
            <person name="Rhodes N."/>
            <person name="Thang M."/>
        </authorList>
    </citation>
    <scope>NUCLEOTIDE SEQUENCE</scope>
</reference>
<dbReference type="GO" id="GO:0005762">
    <property type="term" value="C:mitochondrial large ribosomal subunit"/>
    <property type="evidence" value="ECO:0007669"/>
    <property type="project" value="TreeGrafter"/>
</dbReference>
<proteinExistence type="inferred from homology"/>
<dbReference type="GO" id="GO:0006412">
    <property type="term" value="P:translation"/>
    <property type="evidence" value="ECO:0007669"/>
    <property type="project" value="InterPro"/>
</dbReference>
<evidence type="ECO:0000313" key="5">
    <source>
        <dbReference type="EMBL" id="CAI3990116.1"/>
    </source>
</evidence>
<keyword evidence="7" id="KW-1185">Reference proteome</keyword>
<evidence type="ECO:0000313" key="7">
    <source>
        <dbReference type="Proteomes" id="UP001152797"/>
    </source>
</evidence>
<dbReference type="EMBL" id="CAMXCT030001443">
    <property type="protein sequence ID" value="CAL4777428.1"/>
    <property type="molecule type" value="Genomic_DNA"/>
</dbReference>
<sequence length="351" mass="41039">MAFCRRLAPNLRVALQTWPSPSNLRLVELPSWTCTALGGVRGFIRHPVKATGHILGHKMEVIQGSRKRPSYMPPKIPKHPLQDVELNMNEVLTYSDMKLRWQWTTRFSTSRMTIARHWKPMRTEFPRNKPTCAFVWHEDMPHRTPQPELPDPEHFERIKKQELFCVFKSSVYHQHKVTVGDIVQAEKLHRRDAGEKVVFGTVLLVGSKDFTILGKPTVPYAKVKATVEQQTLTKEMLAFWYKPRRKQSHFYRRRQHVTMLRIDEIILTPDEDPADPPPPKPARLLDLWANRWLDPAEKEGIEMIEGEDGRLIPKVAQIYDGLEHQPGSYHRRGLTSCYRYWPDPAATHWRI</sequence>
<evidence type="ECO:0000256" key="3">
    <source>
        <dbReference type="ARBA" id="ARBA00023274"/>
    </source>
</evidence>
<dbReference type="PANTHER" id="PTHR21349:SF0">
    <property type="entry name" value="LARGE RIBOSOMAL SUBUNIT PROTEIN BL21M"/>
    <property type="match status" value="1"/>
</dbReference>
<comment type="caution">
    <text evidence="5">The sequence shown here is derived from an EMBL/GenBank/DDBJ whole genome shotgun (WGS) entry which is preliminary data.</text>
</comment>
<evidence type="ECO:0000256" key="4">
    <source>
        <dbReference type="ARBA" id="ARBA00044129"/>
    </source>
</evidence>